<proteinExistence type="inferred from homology"/>
<evidence type="ECO:0000256" key="7">
    <source>
        <dbReference type="SAM" id="Phobius"/>
    </source>
</evidence>
<evidence type="ECO:0000256" key="1">
    <source>
        <dbReference type="ARBA" id="ARBA00004651"/>
    </source>
</evidence>
<feature type="transmembrane region" description="Helical" evidence="7">
    <location>
        <begin position="217"/>
        <end position="238"/>
    </location>
</feature>
<dbReference type="InterPro" id="IPR050638">
    <property type="entry name" value="AA-Vitamin_Transporters"/>
</dbReference>
<feature type="transmembrane region" description="Helical" evidence="7">
    <location>
        <begin position="250"/>
        <end position="269"/>
    </location>
</feature>
<dbReference type="Pfam" id="PF00892">
    <property type="entry name" value="EamA"/>
    <property type="match status" value="2"/>
</dbReference>
<name>A0ABR9QM92_9BACI</name>
<dbReference type="PANTHER" id="PTHR32322:SF18">
    <property type="entry name" value="S-ADENOSYLMETHIONINE_S-ADENOSYLHOMOCYSTEINE TRANSPORTER"/>
    <property type="match status" value="1"/>
</dbReference>
<feature type="transmembrane region" description="Helical" evidence="7">
    <location>
        <begin position="188"/>
        <end position="205"/>
    </location>
</feature>
<feature type="transmembrane region" description="Helical" evidence="7">
    <location>
        <begin position="96"/>
        <end position="118"/>
    </location>
</feature>
<evidence type="ECO:0000256" key="2">
    <source>
        <dbReference type="ARBA" id="ARBA00007362"/>
    </source>
</evidence>
<feature type="transmembrane region" description="Helical" evidence="7">
    <location>
        <begin position="275"/>
        <end position="292"/>
    </location>
</feature>
<organism evidence="9 10">
    <name type="scientific">Litchfieldia luteola</name>
    <dbReference type="NCBI Taxonomy" id="682179"/>
    <lineage>
        <taxon>Bacteria</taxon>
        <taxon>Bacillati</taxon>
        <taxon>Bacillota</taxon>
        <taxon>Bacilli</taxon>
        <taxon>Bacillales</taxon>
        <taxon>Bacillaceae</taxon>
        <taxon>Litchfieldia</taxon>
    </lineage>
</organism>
<protein>
    <submittedName>
        <fullName evidence="9">EamA family transporter</fullName>
    </submittedName>
</protein>
<dbReference type="PANTHER" id="PTHR32322">
    <property type="entry name" value="INNER MEMBRANE TRANSPORTER"/>
    <property type="match status" value="1"/>
</dbReference>
<evidence type="ECO:0000256" key="4">
    <source>
        <dbReference type="ARBA" id="ARBA00022692"/>
    </source>
</evidence>
<comment type="subcellular location">
    <subcellularLocation>
        <location evidence="1">Cell membrane</location>
        <topology evidence="1">Multi-pass membrane protein</topology>
    </subcellularLocation>
</comment>
<evidence type="ECO:0000313" key="10">
    <source>
        <dbReference type="Proteomes" id="UP001516662"/>
    </source>
</evidence>
<keyword evidence="10" id="KW-1185">Reference proteome</keyword>
<evidence type="ECO:0000256" key="3">
    <source>
        <dbReference type="ARBA" id="ARBA00022475"/>
    </source>
</evidence>
<feature type="transmembrane region" description="Helical" evidence="7">
    <location>
        <begin position="36"/>
        <end position="57"/>
    </location>
</feature>
<dbReference type="InterPro" id="IPR000620">
    <property type="entry name" value="EamA_dom"/>
</dbReference>
<keyword evidence="5 7" id="KW-1133">Transmembrane helix</keyword>
<dbReference type="SUPFAM" id="SSF103481">
    <property type="entry name" value="Multidrug resistance efflux transporter EmrE"/>
    <property type="match status" value="2"/>
</dbReference>
<evidence type="ECO:0000256" key="6">
    <source>
        <dbReference type="ARBA" id="ARBA00023136"/>
    </source>
</evidence>
<dbReference type="Gene3D" id="1.10.3730.20">
    <property type="match status" value="1"/>
</dbReference>
<feature type="domain" description="EamA" evidence="8">
    <location>
        <begin position="159"/>
        <end position="290"/>
    </location>
</feature>
<evidence type="ECO:0000256" key="5">
    <source>
        <dbReference type="ARBA" id="ARBA00022989"/>
    </source>
</evidence>
<feature type="transmembrane region" description="Helical" evidence="7">
    <location>
        <begin position="69"/>
        <end position="90"/>
    </location>
</feature>
<feature type="transmembrane region" description="Helical" evidence="7">
    <location>
        <begin position="127"/>
        <end position="147"/>
    </location>
</feature>
<dbReference type="RefSeq" id="WP_193538449.1">
    <property type="nucleotide sequence ID" value="NZ_JADCLJ010000022.1"/>
</dbReference>
<sequence length="314" mass="34528">MNKKVWLIYGMLALATSTWGSAFIAGKYAVLSFEPATVAFLRFFGAAILLFPIMWIMVKNHTKPTLKDYGLFAILGLTGIAIYNICFFLASKHAPVIKSSLFIASNPVLIVLLSGLFLKEKITKNNIIGMIIALTGVAFIITNGHLLTLFQLGFEPIDWILLGAVVSWALYSVVGKIVLKKYTSVESTTYAVAFGTLFLLPFALFETTWQDVQLATWDAWVAIAHMSVFVTVVSFIMYYQGIKEVGAAKASIFINVMPVSAVIMATVFLGESFTFAHGIGAVCVLTGVYVGTNTKKWTLFKRQNKLRVQTKDSA</sequence>
<comment type="similarity">
    <text evidence="2">Belongs to the EamA transporter family.</text>
</comment>
<comment type="caution">
    <text evidence="9">The sequence shown here is derived from an EMBL/GenBank/DDBJ whole genome shotgun (WGS) entry which is preliminary data.</text>
</comment>
<feature type="domain" description="EamA" evidence="8">
    <location>
        <begin position="9"/>
        <end position="141"/>
    </location>
</feature>
<accession>A0ABR9QM92</accession>
<evidence type="ECO:0000313" key="9">
    <source>
        <dbReference type="EMBL" id="MBE4909622.1"/>
    </source>
</evidence>
<keyword evidence="6 7" id="KW-0472">Membrane</keyword>
<keyword evidence="4 7" id="KW-0812">Transmembrane</keyword>
<evidence type="ECO:0000259" key="8">
    <source>
        <dbReference type="Pfam" id="PF00892"/>
    </source>
</evidence>
<keyword evidence="3" id="KW-1003">Cell membrane</keyword>
<feature type="transmembrane region" description="Helical" evidence="7">
    <location>
        <begin position="159"/>
        <end position="179"/>
    </location>
</feature>
<gene>
    <name evidence="9" type="ORF">IMZ08_16335</name>
</gene>
<dbReference type="Proteomes" id="UP001516662">
    <property type="component" value="Unassembled WGS sequence"/>
</dbReference>
<reference evidence="9 10" key="1">
    <citation type="submission" date="2020-10" db="EMBL/GenBank/DDBJ databases">
        <title>Bacillus sp. HD4P25, an endophyte from a halophyte.</title>
        <authorList>
            <person name="Sun J.-Q."/>
        </authorList>
    </citation>
    <scope>NUCLEOTIDE SEQUENCE [LARGE SCALE GENOMIC DNA]</scope>
    <source>
        <strain evidence="9 10">YIM 93174</strain>
    </source>
</reference>
<dbReference type="InterPro" id="IPR037185">
    <property type="entry name" value="EmrE-like"/>
</dbReference>
<dbReference type="EMBL" id="JADCLJ010000022">
    <property type="protein sequence ID" value="MBE4909622.1"/>
    <property type="molecule type" value="Genomic_DNA"/>
</dbReference>